<comment type="function">
    <text evidence="8">First step of mRNA capping. Converts the 5'-triphosphate end of a nascent mRNA chain into a diphosphate end.</text>
</comment>
<comment type="similarity">
    <text evidence="3 8">Belongs to the fungal TPase family.</text>
</comment>
<feature type="region of interest" description="Disordered" evidence="9">
    <location>
        <begin position="416"/>
        <end position="470"/>
    </location>
</feature>
<feature type="domain" description="mRNA triphosphatase Cet1-like" evidence="10">
    <location>
        <begin position="653"/>
        <end position="899"/>
    </location>
</feature>
<dbReference type="EC" id="3.6.1.74" evidence="8"/>
<organism evidence="11 12">
    <name type="scientific">Friedmanniomyces endolithicus</name>
    <dbReference type="NCBI Taxonomy" id="329885"/>
    <lineage>
        <taxon>Eukaryota</taxon>
        <taxon>Fungi</taxon>
        <taxon>Dikarya</taxon>
        <taxon>Ascomycota</taxon>
        <taxon>Pezizomycotina</taxon>
        <taxon>Dothideomycetes</taxon>
        <taxon>Dothideomycetidae</taxon>
        <taxon>Mycosphaerellales</taxon>
        <taxon>Teratosphaeriaceae</taxon>
        <taxon>Friedmanniomyces</taxon>
    </lineage>
</organism>
<dbReference type="GO" id="GO:0006370">
    <property type="term" value="P:7-methylguanosine mRNA capping"/>
    <property type="evidence" value="ECO:0007669"/>
    <property type="project" value="UniProtKB-UniRule"/>
</dbReference>
<feature type="region of interest" description="Disordered" evidence="9">
    <location>
        <begin position="1"/>
        <end position="329"/>
    </location>
</feature>
<dbReference type="PANTHER" id="PTHR28118:SF1">
    <property type="entry name" value="POLYNUCLEOTIDE 5'-TRIPHOSPHATASE CTL1-RELATED"/>
    <property type="match status" value="1"/>
</dbReference>
<evidence type="ECO:0000256" key="3">
    <source>
        <dbReference type="ARBA" id="ARBA00006345"/>
    </source>
</evidence>
<protein>
    <recommendedName>
        <fullName evidence="8">mRNA-capping enzyme subunit beta</fullName>
        <ecNumber evidence="8">3.6.1.74</ecNumber>
    </recommendedName>
    <alternativeName>
        <fullName evidence="8">mRNA 5'-phosphatase</fullName>
    </alternativeName>
    <alternativeName>
        <fullName evidence="8">mRNA 5'-triphosphate monophosphatase</fullName>
    </alternativeName>
</protein>
<reference evidence="11" key="1">
    <citation type="submission" date="2021-12" db="EMBL/GenBank/DDBJ databases">
        <title>Black yeast isolated from Biological Soil Crust.</title>
        <authorList>
            <person name="Kurbessoian T."/>
        </authorList>
    </citation>
    <scope>NUCLEOTIDE SEQUENCE</scope>
    <source>
        <strain evidence="11">CCFEE 5208</strain>
    </source>
</reference>
<comment type="subcellular location">
    <subcellularLocation>
        <location evidence="2 8">Nucleus</location>
    </subcellularLocation>
</comment>
<dbReference type="GO" id="GO:0031533">
    <property type="term" value="C:mRNA capping enzyme complex"/>
    <property type="evidence" value="ECO:0007669"/>
    <property type="project" value="UniProtKB-UniRule"/>
</dbReference>
<keyword evidence="5 8" id="KW-0378">Hydrolase</keyword>
<dbReference type="SUPFAM" id="SSF55154">
    <property type="entry name" value="CYTH-like phosphatases"/>
    <property type="match status" value="1"/>
</dbReference>
<feature type="compositionally biased region" description="Polar residues" evidence="9">
    <location>
        <begin position="21"/>
        <end position="42"/>
    </location>
</feature>
<evidence type="ECO:0000313" key="12">
    <source>
        <dbReference type="Proteomes" id="UP001168146"/>
    </source>
</evidence>
<feature type="compositionally biased region" description="Low complexity" evidence="9">
    <location>
        <begin position="143"/>
        <end position="157"/>
    </location>
</feature>
<keyword evidence="4 8" id="KW-0507">mRNA processing</keyword>
<name>A0AAN6J5C3_9PEZI</name>
<evidence type="ECO:0000256" key="9">
    <source>
        <dbReference type="SAM" id="MobiDB-lite"/>
    </source>
</evidence>
<proteinExistence type="inferred from homology"/>
<comment type="catalytic activity">
    <reaction evidence="7">
        <text>a 5'-end triphospho-ribonucleoside in mRNA + H2O = a 5'-end diphospho-ribonucleoside in mRNA + phosphate + H(+)</text>
        <dbReference type="Rhea" id="RHEA:67004"/>
        <dbReference type="Rhea" id="RHEA-COMP:17164"/>
        <dbReference type="Rhea" id="RHEA-COMP:17165"/>
        <dbReference type="ChEBI" id="CHEBI:15377"/>
        <dbReference type="ChEBI" id="CHEBI:15378"/>
        <dbReference type="ChEBI" id="CHEBI:43474"/>
        <dbReference type="ChEBI" id="CHEBI:167616"/>
        <dbReference type="ChEBI" id="CHEBI:167618"/>
        <dbReference type="EC" id="3.6.1.74"/>
    </reaction>
    <physiologicalReaction direction="left-to-right" evidence="7">
        <dbReference type="Rhea" id="RHEA:67005"/>
    </physiologicalReaction>
</comment>
<feature type="compositionally biased region" description="Polar residues" evidence="9">
    <location>
        <begin position="1"/>
        <end position="13"/>
    </location>
</feature>
<sequence>MDLSLMLNNGSESETGKRDPSQTSPESRENATQYSVPPTSVANERLAGYASNQSTPLHGPRSAGPSLSRQTTGLTPLQTPSQGTPSAQYPFPHPSQSPSVQPPSQQYQTYGPYSATSTRAQPPSHSYQYPQASPSHHQEYTVPTSLHTSLSPTPSSHFGHTPQAVRQSPLTTAGYGPPQPPRQRPYQHSQPSTPLGPPPLQYRTSYPGYQELQSPHHQRHSSITSNGLTTGSPAQYHPSIGNLVDSPGAFQRHSPHIRRTSDYLSQVDRERSLSVSPKTRVLPHALSHSSRQSSYPEGYSSNGRSSHQLKQSPASLARTPNHVTPPSHSPQFRVAHPQLFSVHSGGNESVAQTPSLLVQTRIQASGQPALEHSLSQPNIVQPQPQPILPGAPQYQSQRLDLNHLLTPASSITSIEGAADGTMAKTRKLQEPSLFMKPSPKPKRYAVAPPPPQQQSTERTSEDQSGPAESTAVLEKRVQHLDTAKAANAAATAKGPALPASAESDQQSHKRPAEHQPAAEPPAKRGKARKYTERPVWARLHPKNPNYKADEQGVKGASAGRSLGQAPPQQQQNRNGLPAKPNGVAPAHPPQHQQAPPQPNGKSLSRRDYLPEGSDPEKPWSDSIPLDRDLLRTKHCLGLEKWERSIRWTAPMPEMLKQVIDWLYVQLNNIQDVPDSPEEVEVEIEAKIGKIVNVGNGERIMMPITSPTILNQMWATGDNIRFESQMELNEHKAMNAFLNSALQASKMEERHGRVPMDYSHPKSRDSFRPLSDTGYDALPPAFRRHAGEKRNDLKLRTTTNLATGEVEARIVKSKMADLHIFNPAGEYDCRISLNLEANMNLPHLAPYTDLFDEWAPGERASPDRMKDRMSYKHLVYRIDLTMVSVSKALPPKFELELEVEGQVLREQMRLMSGGEGEHAFADLVGGFLDNATFLMRQRAVA</sequence>
<evidence type="ECO:0000256" key="2">
    <source>
        <dbReference type="ARBA" id="ARBA00004123"/>
    </source>
</evidence>
<dbReference type="InterPro" id="IPR033469">
    <property type="entry name" value="CYTH-like_dom_sf"/>
</dbReference>
<gene>
    <name evidence="11" type="ORF">LTR82_011269</name>
</gene>
<keyword evidence="8" id="KW-0506">mRNA capping</keyword>
<dbReference type="InterPro" id="IPR004206">
    <property type="entry name" value="mRNA_triPase_Cet1"/>
</dbReference>
<dbReference type="Gene3D" id="3.20.100.10">
    <property type="entry name" value="mRNA triphosphatase Cet1-like"/>
    <property type="match status" value="1"/>
</dbReference>
<evidence type="ECO:0000313" key="11">
    <source>
        <dbReference type="EMBL" id="KAK0317752.1"/>
    </source>
</evidence>
<evidence type="ECO:0000256" key="5">
    <source>
        <dbReference type="ARBA" id="ARBA00022801"/>
    </source>
</evidence>
<dbReference type="Pfam" id="PF02940">
    <property type="entry name" value="mRNA_triPase"/>
    <property type="match status" value="1"/>
</dbReference>
<dbReference type="GO" id="GO:0004651">
    <property type="term" value="F:polynucleotide 5'-phosphatase activity"/>
    <property type="evidence" value="ECO:0007669"/>
    <property type="project" value="UniProtKB-UniRule"/>
</dbReference>
<dbReference type="InterPro" id="IPR037009">
    <property type="entry name" value="mRNA_triPase_Cet1_sf"/>
</dbReference>
<dbReference type="InterPro" id="IPR040343">
    <property type="entry name" value="Cet1/Ctl1"/>
</dbReference>
<evidence type="ECO:0000256" key="1">
    <source>
        <dbReference type="ARBA" id="ARBA00001946"/>
    </source>
</evidence>
<feature type="compositionally biased region" description="Low complexity" evidence="9">
    <location>
        <begin position="484"/>
        <end position="501"/>
    </location>
</feature>
<feature type="region of interest" description="Disordered" evidence="9">
    <location>
        <begin position="484"/>
        <end position="623"/>
    </location>
</feature>
<comment type="cofactor">
    <cofactor evidence="1 8">
        <name>Mg(2+)</name>
        <dbReference type="ChEBI" id="CHEBI:18420"/>
    </cofactor>
</comment>
<evidence type="ECO:0000256" key="7">
    <source>
        <dbReference type="ARBA" id="ARBA00047740"/>
    </source>
</evidence>
<feature type="compositionally biased region" description="Polar residues" evidence="9">
    <location>
        <begin position="65"/>
        <end position="87"/>
    </location>
</feature>
<evidence type="ECO:0000256" key="6">
    <source>
        <dbReference type="ARBA" id="ARBA00023242"/>
    </source>
</evidence>
<dbReference type="GO" id="GO:0140818">
    <property type="term" value="F:mRNA 5'-triphosphate monophosphatase activity"/>
    <property type="evidence" value="ECO:0007669"/>
    <property type="project" value="UniProtKB-EC"/>
</dbReference>
<feature type="compositionally biased region" description="Polar residues" evidence="9">
    <location>
        <begin position="211"/>
        <end position="233"/>
    </location>
</feature>
<feature type="compositionally biased region" description="Basic and acidic residues" evidence="9">
    <location>
        <begin position="604"/>
        <end position="623"/>
    </location>
</feature>
<dbReference type="AlphaFoldDB" id="A0AAN6J5C3"/>
<dbReference type="CDD" id="cd07470">
    <property type="entry name" value="CYTH-like_mRNA_RTPase"/>
    <property type="match status" value="1"/>
</dbReference>
<evidence type="ECO:0000256" key="4">
    <source>
        <dbReference type="ARBA" id="ARBA00022664"/>
    </source>
</evidence>
<evidence type="ECO:0000256" key="8">
    <source>
        <dbReference type="RuleBase" id="RU367053"/>
    </source>
</evidence>
<feature type="compositionally biased region" description="Polar residues" evidence="9">
    <location>
        <begin position="287"/>
        <end position="314"/>
    </location>
</feature>
<comment type="caution">
    <text evidence="11">The sequence shown here is derived from an EMBL/GenBank/DDBJ whole genome shotgun (WGS) entry which is preliminary data.</text>
</comment>
<comment type="subunit">
    <text evidence="8">Heterodimer. The mRNA-capping enzyme is composed of two separate chains alpha and beta, respectively a mRNA guanylyltransferase and an mRNA 5'-triphosphate monophosphatase.</text>
</comment>
<feature type="compositionally biased region" description="Low complexity" evidence="9">
    <location>
        <begin position="94"/>
        <end position="106"/>
    </location>
</feature>
<evidence type="ECO:0000259" key="10">
    <source>
        <dbReference type="Pfam" id="PF02940"/>
    </source>
</evidence>
<feature type="compositionally biased region" description="Polar residues" evidence="9">
    <location>
        <begin position="453"/>
        <end position="467"/>
    </location>
</feature>
<dbReference type="Proteomes" id="UP001168146">
    <property type="component" value="Unassembled WGS sequence"/>
</dbReference>
<dbReference type="EMBL" id="JASUXU010000041">
    <property type="protein sequence ID" value="KAK0317752.1"/>
    <property type="molecule type" value="Genomic_DNA"/>
</dbReference>
<keyword evidence="6 8" id="KW-0539">Nucleus</keyword>
<dbReference type="PANTHER" id="PTHR28118">
    <property type="entry name" value="POLYNUCLEOTIDE 5'-TRIPHOSPHATASE-RELATED"/>
    <property type="match status" value="1"/>
</dbReference>
<accession>A0AAN6J5C3</accession>
<feature type="compositionally biased region" description="Polar residues" evidence="9">
    <location>
        <begin position="107"/>
        <end position="135"/>
    </location>
</feature>